<feature type="region of interest" description="Disordered" evidence="3">
    <location>
        <begin position="226"/>
        <end position="245"/>
    </location>
</feature>
<name>A0A6J2X8U7_SITOR</name>
<dbReference type="SMART" id="SM00671">
    <property type="entry name" value="SEL1"/>
    <property type="match status" value="5"/>
</dbReference>
<dbReference type="PANTHER" id="PTHR13891">
    <property type="entry name" value="CYTOCHROME C OXIDASE ASSEMBLY FACTOR 7"/>
    <property type="match status" value="1"/>
</dbReference>
<dbReference type="CTD" id="65260"/>
<dbReference type="Pfam" id="PF08238">
    <property type="entry name" value="Sel1"/>
    <property type="match status" value="4"/>
</dbReference>
<dbReference type="AlphaFoldDB" id="A0A6J2X8U7"/>
<keyword evidence="4" id="KW-1185">Reference proteome</keyword>
<evidence type="ECO:0000313" key="4">
    <source>
        <dbReference type="Proteomes" id="UP000504635"/>
    </source>
</evidence>
<dbReference type="KEGG" id="soy:115876096"/>
<dbReference type="GO" id="GO:0005758">
    <property type="term" value="C:mitochondrial intermembrane space"/>
    <property type="evidence" value="ECO:0007669"/>
    <property type="project" value="TreeGrafter"/>
</dbReference>
<evidence type="ECO:0000313" key="5">
    <source>
        <dbReference type="RefSeq" id="XP_030747658.1"/>
    </source>
</evidence>
<gene>
    <name evidence="5" type="primary">LOC115876096</name>
</gene>
<accession>A0A6J2X8U7</accession>
<reference evidence="5" key="1">
    <citation type="submission" date="2025-08" db="UniProtKB">
        <authorList>
            <consortium name="RefSeq"/>
        </authorList>
    </citation>
    <scope>IDENTIFICATION</scope>
    <source>
        <tissue evidence="5">Gonads</tissue>
    </source>
</reference>
<sequence length="245" mass="27427">MGYNLQSESEVKQYVQNLGTEYRFGCYSEKKPEVCHLLADFLEAIKKDYEKAGKVYKNNCDEYKYAKSCLKYGGYSLIGKGGLKANYHTAYDYYEKGCNLDEPSACFNQGLLLITQNEQHGLKQDIVKGLHLLEKACSGLNGVACYYLSGLYITGAKNGHKVGDKSVKEFDVPRNMKKAFQYALEGCNLGNMYSCANVSQMYAKGDGTEKNETLAKEYKAKALELQNEHDTTKESQTLKFGVGLD</sequence>
<evidence type="ECO:0000256" key="2">
    <source>
        <dbReference type="ARBA" id="ARBA00022737"/>
    </source>
</evidence>
<dbReference type="InParanoid" id="A0A6J2X8U7"/>
<keyword evidence="2" id="KW-0677">Repeat</keyword>
<dbReference type="Gene3D" id="1.25.40.10">
    <property type="entry name" value="Tetratricopeptide repeat domain"/>
    <property type="match status" value="1"/>
</dbReference>
<dbReference type="GeneID" id="115876096"/>
<organism evidence="4 5">
    <name type="scientific">Sitophilus oryzae</name>
    <name type="common">Rice weevil</name>
    <name type="synonym">Curculio oryzae</name>
    <dbReference type="NCBI Taxonomy" id="7048"/>
    <lineage>
        <taxon>Eukaryota</taxon>
        <taxon>Metazoa</taxon>
        <taxon>Ecdysozoa</taxon>
        <taxon>Arthropoda</taxon>
        <taxon>Hexapoda</taxon>
        <taxon>Insecta</taxon>
        <taxon>Pterygota</taxon>
        <taxon>Neoptera</taxon>
        <taxon>Endopterygota</taxon>
        <taxon>Coleoptera</taxon>
        <taxon>Polyphaga</taxon>
        <taxon>Cucujiformia</taxon>
        <taxon>Curculionidae</taxon>
        <taxon>Dryophthorinae</taxon>
        <taxon>Sitophilus</taxon>
    </lineage>
</organism>
<dbReference type="InterPro" id="IPR040239">
    <property type="entry name" value="HcpB-like"/>
</dbReference>
<dbReference type="InterPro" id="IPR011990">
    <property type="entry name" value="TPR-like_helical_dom_sf"/>
</dbReference>
<dbReference type="PANTHER" id="PTHR13891:SF1">
    <property type="entry name" value="CYTOCHROME C OXIDASE ASSEMBLY FACTOR 7"/>
    <property type="match status" value="1"/>
</dbReference>
<dbReference type="Proteomes" id="UP000504635">
    <property type="component" value="Unplaced"/>
</dbReference>
<protein>
    <submittedName>
        <fullName evidence="5">Cytochrome c oxidase assembly factor 7 homolog</fullName>
    </submittedName>
</protein>
<comment type="similarity">
    <text evidence="1">Belongs to the hcp beta-lactamase family.</text>
</comment>
<proteinExistence type="inferred from homology"/>
<dbReference type="SUPFAM" id="SSF81901">
    <property type="entry name" value="HCP-like"/>
    <property type="match status" value="1"/>
</dbReference>
<dbReference type="FunCoup" id="A0A6J2X8U7">
    <property type="interactions" value="437"/>
</dbReference>
<dbReference type="RefSeq" id="XP_030747658.1">
    <property type="nucleotide sequence ID" value="XM_030891798.1"/>
</dbReference>
<dbReference type="InterPro" id="IPR006597">
    <property type="entry name" value="Sel1-like"/>
</dbReference>
<evidence type="ECO:0000256" key="1">
    <source>
        <dbReference type="ARBA" id="ARBA00008486"/>
    </source>
</evidence>
<dbReference type="OrthoDB" id="272077at2759"/>
<evidence type="ECO:0000256" key="3">
    <source>
        <dbReference type="SAM" id="MobiDB-lite"/>
    </source>
</evidence>